<evidence type="ECO:0000256" key="8">
    <source>
        <dbReference type="PIRSR" id="PIRSR619791-2"/>
    </source>
</evidence>
<dbReference type="GO" id="GO:0020037">
    <property type="term" value="F:heme binding"/>
    <property type="evidence" value="ECO:0007669"/>
    <property type="project" value="InterPro"/>
</dbReference>
<dbReference type="PROSITE" id="PS50292">
    <property type="entry name" value="PEROXIDASE_3"/>
    <property type="match status" value="1"/>
</dbReference>
<dbReference type="CDD" id="cd09823">
    <property type="entry name" value="peroxinectin_like"/>
    <property type="match status" value="1"/>
</dbReference>
<evidence type="ECO:0000256" key="5">
    <source>
        <dbReference type="ARBA" id="ARBA00022729"/>
    </source>
</evidence>
<feature type="chain" id="PRO_5042528696" evidence="9">
    <location>
        <begin position="28"/>
        <end position="761"/>
    </location>
</feature>
<feature type="signal peptide" evidence="9">
    <location>
        <begin position="1"/>
        <end position="27"/>
    </location>
</feature>
<dbReference type="InterPro" id="IPR019791">
    <property type="entry name" value="Haem_peroxidase_animal"/>
</dbReference>
<dbReference type="RefSeq" id="XP_011504398.1">
    <property type="nucleotide sequence ID" value="XM_011506096.1"/>
</dbReference>
<evidence type="ECO:0000256" key="7">
    <source>
        <dbReference type="ARBA" id="ARBA00023004"/>
    </source>
</evidence>
<keyword evidence="8" id="KW-0479">Metal-binding</keyword>
<evidence type="ECO:0000256" key="4">
    <source>
        <dbReference type="ARBA" id="ARBA00022617"/>
    </source>
</evidence>
<dbReference type="Pfam" id="PF03098">
    <property type="entry name" value="An_peroxidase"/>
    <property type="match status" value="1"/>
</dbReference>
<evidence type="ECO:0000313" key="11">
    <source>
        <dbReference type="RefSeq" id="XP_011504398.1"/>
    </source>
</evidence>
<keyword evidence="5 9" id="KW-0732">Signal</keyword>
<dbReference type="Gene3D" id="1.10.640.10">
    <property type="entry name" value="Haem peroxidase domain superfamily, animal type"/>
    <property type="match status" value="1"/>
</dbReference>
<dbReference type="Proteomes" id="UP000695007">
    <property type="component" value="Unplaced"/>
</dbReference>
<dbReference type="AlphaFoldDB" id="A0AAJ7E1I5"/>
<dbReference type="GO" id="GO:0006979">
    <property type="term" value="P:response to oxidative stress"/>
    <property type="evidence" value="ECO:0007669"/>
    <property type="project" value="InterPro"/>
</dbReference>
<dbReference type="SUPFAM" id="SSF48113">
    <property type="entry name" value="Heme-dependent peroxidases"/>
    <property type="match status" value="1"/>
</dbReference>
<evidence type="ECO:0000256" key="3">
    <source>
        <dbReference type="ARBA" id="ARBA00022559"/>
    </source>
</evidence>
<dbReference type="KEGG" id="csol:105367399"/>
<proteinExistence type="predicted"/>
<keyword evidence="10" id="KW-1185">Reference proteome</keyword>
<evidence type="ECO:0000256" key="6">
    <source>
        <dbReference type="ARBA" id="ARBA00023002"/>
    </source>
</evidence>
<dbReference type="InterPro" id="IPR037120">
    <property type="entry name" value="Haem_peroxidase_sf_animal"/>
</dbReference>
<sequence>MRIRFANAGAEALLLLLVVVCANRGEALQYQPLDVYGNGAEECALIIGGPGRSSLYDYTYNLLRGGLFPSSIGSQICITYDAINRAYIEATKRIHVANPKNEKWRPEDLASVGELLLDISINLAHTYGLSPEQVEKNLPLIDTSKTLIHDVCPAFLGNIQCRPGKYRRYDGLCTNLENPTWGASLSPFVRLLSPRFSDGMNSPRIAMSGRNLPLSRVVSRTMHPDDGFHDHAGTVMVIAWGQFMDHDYTLTATPLDPMNRNDPEECCNRAAHNKNPYCNEIHIPEDDYFYRLFHVRCIDFVRAFPAARPGCRLGSRVPFNLLTGVLDGNTIYGISDEFANKLRTGYAGLLRMNPVFEEYGLKDLLPLKLDIPDEGCTRPNGSVYCFEAGEIRVNEQLVLTCMHTLMAREHNRVAKGLAQVNPHWDDETLFQESRRIVIAEIQHITYNEFLPILLGKDVMEKFGLLLEKEDYWDGYDANVNPGVMDAFAAAAFRFGHSLLPTAVERWSKAHKFIASKRLSDLIRRPFDLYRAGVFDEYLMGLMNQVSQAMDDSITQEVTNHLFKKVGAKHGMDLVSFNMQRGREFGIPGYMEFRKYCGLPWADTFEELFGSMPNETVRRYMSIFEQPADVDLWSGGVSERPLPQSMLGPTFACIIATQFSNSRRGDRFWYELPNQPSSFTPDQLQEIRKTKLARVICDNTDLIDTIQIYPMVLPDHEVNPRVPCKSGILPSIDFSKWAEYPHHVYTPQFANPYSRQYGQLVK</sequence>
<evidence type="ECO:0000256" key="2">
    <source>
        <dbReference type="ARBA" id="ARBA00022525"/>
    </source>
</evidence>
<dbReference type="GO" id="GO:0004601">
    <property type="term" value="F:peroxidase activity"/>
    <property type="evidence" value="ECO:0007669"/>
    <property type="project" value="UniProtKB-KW"/>
</dbReference>
<dbReference type="GO" id="GO:0022412">
    <property type="term" value="P:cellular process involved in reproduction in multicellular organism"/>
    <property type="evidence" value="ECO:0007669"/>
    <property type="project" value="UniProtKB-ARBA"/>
</dbReference>
<dbReference type="CTD" id="42100"/>
<dbReference type="PRINTS" id="PR00457">
    <property type="entry name" value="ANPEROXIDASE"/>
</dbReference>
<dbReference type="GO" id="GO:0046872">
    <property type="term" value="F:metal ion binding"/>
    <property type="evidence" value="ECO:0007669"/>
    <property type="project" value="UniProtKB-KW"/>
</dbReference>
<reference evidence="11" key="1">
    <citation type="submission" date="2025-08" db="UniProtKB">
        <authorList>
            <consortium name="RefSeq"/>
        </authorList>
    </citation>
    <scope>IDENTIFICATION</scope>
</reference>
<keyword evidence="3 11" id="KW-0575">Peroxidase</keyword>
<dbReference type="InterPro" id="IPR010255">
    <property type="entry name" value="Haem_peroxidase_sf"/>
</dbReference>
<dbReference type="GO" id="GO:0005576">
    <property type="term" value="C:extracellular region"/>
    <property type="evidence" value="ECO:0007669"/>
    <property type="project" value="UniProtKB-SubCell"/>
</dbReference>
<organism evidence="10 11">
    <name type="scientific">Ceratosolen solmsi marchali</name>
    <dbReference type="NCBI Taxonomy" id="326594"/>
    <lineage>
        <taxon>Eukaryota</taxon>
        <taxon>Metazoa</taxon>
        <taxon>Ecdysozoa</taxon>
        <taxon>Arthropoda</taxon>
        <taxon>Hexapoda</taxon>
        <taxon>Insecta</taxon>
        <taxon>Pterygota</taxon>
        <taxon>Neoptera</taxon>
        <taxon>Endopterygota</taxon>
        <taxon>Hymenoptera</taxon>
        <taxon>Apocrita</taxon>
        <taxon>Proctotrupomorpha</taxon>
        <taxon>Chalcidoidea</taxon>
        <taxon>Agaonidae</taxon>
        <taxon>Agaoninae</taxon>
        <taxon>Ceratosolen</taxon>
    </lineage>
</organism>
<name>A0AAJ7E1I5_9HYME</name>
<evidence type="ECO:0000256" key="9">
    <source>
        <dbReference type="SAM" id="SignalP"/>
    </source>
</evidence>
<dbReference type="GeneID" id="105367399"/>
<evidence type="ECO:0000256" key="1">
    <source>
        <dbReference type="ARBA" id="ARBA00004613"/>
    </source>
</evidence>
<keyword evidence="2" id="KW-0964">Secreted</keyword>
<protein>
    <submittedName>
        <fullName evidence="11">Chorion peroxidase</fullName>
    </submittedName>
</protein>
<accession>A0AAJ7E1I5</accession>
<dbReference type="PANTHER" id="PTHR11475">
    <property type="entry name" value="OXIDASE/PEROXIDASE"/>
    <property type="match status" value="1"/>
</dbReference>
<comment type="subcellular location">
    <subcellularLocation>
        <location evidence="1">Secreted</location>
    </subcellularLocation>
</comment>
<evidence type="ECO:0000313" key="10">
    <source>
        <dbReference type="Proteomes" id="UP000695007"/>
    </source>
</evidence>
<keyword evidence="7 8" id="KW-0408">Iron</keyword>
<keyword evidence="6" id="KW-0560">Oxidoreductase</keyword>
<dbReference type="PANTHER" id="PTHR11475:SF106">
    <property type="entry name" value="CURLY SU"/>
    <property type="match status" value="1"/>
</dbReference>
<gene>
    <name evidence="11" type="primary">LOC105367399</name>
</gene>
<feature type="binding site" description="axial binding residue" evidence="8">
    <location>
        <position position="496"/>
    </location>
    <ligand>
        <name>heme b</name>
        <dbReference type="ChEBI" id="CHEBI:60344"/>
    </ligand>
    <ligandPart>
        <name>Fe</name>
        <dbReference type="ChEBI" id="CHEBI:18248"/>
    </ligandPart>
</feature>
<dbReference type="FunFam" id="1.10.640.10:FF:000003">
    <property type="entry name" value="chorion peroxidase"/>
    <property type="match status" value="1"/>
</dbReference>
<keyword evidence="4 8" id="KW-0349">Heme</keyword>